<protein>
    <submittedName>
        <fullName evidence="2">Uncharacterized protein</fullName>
    </submittedName>
</protein>
<dbReference type="AlphaFoldDB" id="A0A4Z2ID30"/>
<feature type="compositionally biased region" description="Basic and acidic residues" evidence="1">
    <location>
        <begin position="140"/>
        <end position="156"/>
    </location>
</feature>
<sequence length="162" mass="17162">MFLREPALDVASSACEGVAASRPHEPSHEVARTGASAPAQAEQLPLHQFASPQQNSAPGCLCSIYDGQERGAVALSSEAVSGLVVASQHRLGRSLGFVLLRHGPLPLTASLLQPASSQTPFLQVDPAQLVVDSRVVEKVQRQQHHDEEAVDPHADQGRIITA</sequence>
<gene>
    <name evidence="2" type="ORF">EYF80_013752</name>
</gene>
<accession>A0A4Z2ID30</accession>
<reference evidence="2 3" key="1">
    <citation type="submission" date="2019-03" db="EMBL/GenBank/DDBJ databases">
        <title>First draft genome of Liparis tanakae, snailfish: a comprehensive survey of snailfish specific genes.</title>
        <authorList>
            <person name="Kim W."/>
            <person name="Song I."/>
            <person name="Jeong J.-H."/>
            <person name="Kim D."/>
            <person name="Kim S."/>
            <person name="Ryu S."/>
            <person name="Song J.Y."/>
            <person name="Lee S.K."/>
        </authorList>
    </citation>
    <scope>NUCLEOTIDE SEQUENCE [LARGE SCALE GENOMIC DNA]</scope>
    <source>
        <tissue evidence="2">Muscle</tissue>
    </source>
</reference>
<dbReference type="EMBL" id="SRLO01000097">
    <property type="protein sequence ID" value="TNN75989.1"/>
    <property type="molecule type" value="Genomic_DNA"/>
</dbReference>
<feature type="region of interest" description="Disordered" evidence="1">
    <location>
        <begin position="140"/>
        <end position="162"/>
    </location>
</feature>
<organism evidence="2 3">
    <name type="scientific">Liparis tanakae</name>
    <name type="common">Tanaka's snailfish</name>
    <dbReference type="NCBI Taxonomy" id="230148"/>
    <lineage>
        <taxon>Eukaryota</taxon>
        <taxon>Metazoa</taxon>
        <taxon>Chordata</taxon>
        <taxon>Craniata</taxon>
        <taxon>Vertebrata</taxon>
        <taxon>Euteleostomi</taxon>
        <taxon>Actinopterygii</taxon>
        <taxon>Neopterygii</taxon>
        <taxon>Teleostei</taxon>
        <taxon>Neoteleostei</taxon>
        <taxon>Acanthomorphata</taxon>
        <taxon>Eupercaria</taxon>
        <taxon>Perciformes</taxon>
        <taxon>Cottioidei</taxon>
        <taxon>Cottales</taxon>
        <taxon>Liparidae</taxon>
        <taxon>Liparis</taxon>
    </lineage>
</organism>
<evidence type="ECO:0000256" key="1">
    <source>
        <dbReference type="SAM" id="MobiDB-lite"/>
    </source>
</evidence>
<comment type="caution">
    <text evidence="2">The sequence shown here is derived from an EMBL/GenBank/DDBJ whole genome shotgun (WGS) entry which is preliminary data.</text>
</comment>
<keyword evidence="3" id="KW-1185">Reference proteome</keyword>
<evidence type="ECO:0000313" key="2">
    <source>
        <dbReference type="EMBL" id="TNN75989.1"/>
    </source>
</evidence>
<name>A0A4Z2ID30_9TELE</name>
<dbReference type="Proteomes" id="UP000314294">
    <property type="component" value="Unassembled WGS sequence"/>
</dbReference>
<proteinExistence type="predicted"/>
<evidence type="ECO:0000313" key="3">
    <source>
        <dbReference type="Proteomes" id="UP000314294"/>
    </source>
</evidence>